<dbReference type="AlphaFoldDB" id="A0A4R7Q9V0"/>
<proteinExistence type="predicted"/>
<gene>
    <name evidence="2" type="ORF">BXY82_1201</name>
</gene>
<keyword evidence="3" id="KW-1185">Reference proteome</keyword>
<name>A0A4R7Q9V0_9FLAO</name>
<comment type="caution">
    <text evidence="2">The sequence shown here is derived from an EMBL/GenBank/DDBJ whole genome shotgun (WGS) entry which is preliminary data.</text>
</comment>
<dbReference type="Proteomes" id="UP000294689">
    <property type="component" value="Unassembled WGS sequence"/>
</dbReference>
<dbReference type="OrthoDB" id="1110633at2"/>
<keyword evidence="1" id="KW-0732">Signal</keyword>
<protein>
    <recommendedName>
        <fullName evidence="4">Outer membrane protein assembly factor BamA</fullName>
    </recommendedName>
</protein>
<evidence type="ECO:0000313" key="2">
    <source>
        <dbReference type="EMBL" id="TDU43782.1"/>
    </source>
</evidence>
<evidence type="ECO:0008006" key="4">
    <source>
        <dbReference type="Google" id="ProtNLM"/>
    </source>
</evidence>
<dbReference type="RefSeq" id="WP_133757214.1">
    <property type="nucleotide sequence ID" value="NZ_SOBW01000007.1"/>
</dbReference>
<feature type="chain" id="PRO_5020751785" description="Outer membrane protein assembly factor BamA" evidence="1">
    <location>
        <begin position="22"/>
        <end position="624"/>
    </location>
</feature>
<reference evidence="2 3" key="1">
    <citation type="submission" date="2019-03" db="EMBL/GenBank/DDBJ databases">
        <title>Genomic Encyclopedia of Archaeal and Bacterial Type Strains, Phase II (KMG-II): from individual species to whole genera.</title>
        <authorList>
            <person name="Goeker M."/>
        </authorList>
    </citation>
    <scope>NUCLEOTIDE SEQUENCE [LARGE SCALE GENOMIC DNA]</scope>
    <source>
        <strain evidence="2 3">DSM 28135</strain>
    </source>
</reference>
<evidence type="ECO:0000313" key="3">
    <source>
        <dbReference type="Proteomes" id="UP000294689"/>
    </source>
</evidence>
<accession>A0A4R7Q9V0</accession>
<organism evidence="2 3">
    <name type="scientific">Gelidibacter sediminis</name>
    <dbReference type="NCBI Taxonomy" id="1608710"/>
    <lineage>
        <taxon>Bacteria</taxon>
        <taxon>Pseudomonadati</taxon>
        <taxon>Bacteroidota</taxon>
        <taxon>Flavobacteriia</taxon>
        <taxon>Flavobacteriales</taxon>
        <taxon>Flavobacteriaceae</taxon>
        <taxon>Gelidibacter</taxon>
    </lineage>
</organism>
<dbReference type="EMBL" id="SOBW01000007">
    <property type="protein sequence ID" value="TDU43782.1"/>
    <property type="molecule type" value="Genomic_DNA"/>
</dbReference>
<evidence type="ECO:0000256" key="1">
    <source>
        <dbReference type="SAM" id="SignalP"/>
    </source>
</evidence>
<feature type="signal peptide" evidence="1">
    <location>
        <begin position="1"/>
        <end position="21"/>
    </location>
</feature>
<sequence>MPLRTLIFITLFLLGQGFVVAQDDLTKEDTINMYQKIENYSKKRKFTKALHKLVFRSTAKKPVNASKNRPKQDFSKFEGKIIRNINIISHDPFGFSFTDSTQTSNSWVEKTGNFIHIKTKAFAIRNTLLIKENTPLDTLLLSESERLIRSQNYIRRVQVTAANVGTSKDSVDLTIEVLDSWSMIPTASASTSKTKLKLKNRNFLGFGHEFNNSVVKSLEDGNYGYDMQYTVPNFKNTFIKTTLAYKTDLNGYYSKLLKIDRPFYSALTRWAGGLYLDEQYRKEYIGTADIETNLQDFKYLTQDFWGGHAYQLFKGNSEKQRTTNLITSLRYLHVGYKERPSEEYDPVGYFANESFYLGSVGIASRQYIKDDYIFRDGTIEDVPIGTVYALTGGYQRKNKHNRLYLGLKATHGNYFNWGFLSTNFEIGSFVDNTHLEQTTISLQANYFTNLISLGKNWKMRQFIKPQILIGTNRLDSEGDRLTIDYNNKFRGVYDHNFDLKNGAGIRGFDSDLMGTKKYVLSLQTQFYSPWELWGFRLNPYLNFSAAALGNEGTSITQSKVYTSFGAGFIVRNDYLVFSSFQVSFSFYPQIPGQGENILKTNAFETDDFGFQSFDLGKPKPVWYN</sequence>
<dbReference type="Gene3D" id="3.10.20.310">
    <property type="entry name" value="membrane protein fhac"/>
    <property type="match status" value="1"/>
</dbReference>